<sequence length="122" mass="13860">MEEPTLPHLDNVLGFSDWNEAKFQTKEKKLIFTVESESESKNCQKIDSFDATIQIIFYDGKSSEPQSLTFKNKPENSCTYTSDLVKNVKINGPFNILYSFKNPRNDKGLLTTSVTIEPDDGK</sequence>
<dbReference type="Proteomes" id="UP000194236">
    <property type="component" value="Unassembled WGS sequence"/>
</dbReference>
<accession>A0A1Y3AW80</accession>
<dbReference type="EMBL" id="MUJZ01054786">
    <property type="protein sequence ID" value="OTF72761.1"/>
    <property type="molecule type" value="Genomic_DNA"/>
</dbReference>
<name>A0A1Y3AW80_EURMA</name>
<evidence type="ECO:0000313" key="2">
    <source>
        <dbReference type="Proteomes" id="UP000194236"/>
    </source>
</evidence>
<dbReference type="OrthoDB" id="10610851at2759"/>
<keyword evidence="2" id="KW-1185">Reference proteome</keyword>
<proteinExistence type="predicted"/>
<gene>
    <name evidence="1" type="ORF">BLA29_012862</name>
</gene>
<comment type="caution">
    <text evidence="1">The sequence shown here is derived from an EMBL/GenBank/DDBJ whole genome shotgun (WGS) entry which is preliminary data.</text>
</comment>
<protein>
    <submittedName>
        <fullName evidence="1">Uncharacterized protein</fullName>
    </submittedName>
</protein>
<feature type="non-terminal residue" evidence="1">
    <location>
        <position position="122"/>
    </location>
</feature>
<evidence type="ECO:0000313" key="1">
    <source>
        <dbReference type="EMBL" id="OTF72761.1"/>
    </source>
</evidence>
<reference evidence="1 2" key="1">
    <citation type="submission" date="2017-03" db="EMBL/GenBank/DDBJ databases">
        <title>Genome Survey of Euroglyphus maynei.</title>
        <authorList>
            <person name="Arlian L.G."/>
            <person name="Morgan M.S."/>
            <person name="Rider S.D."/>
        </authorList>
    </citation>
    <scope>NUCLEOTIDE SEQUENCE [LARGE SCALE GENOMIC DNA]</scope>
    <source>
        <strain evidence="1">Arlian Lab</strain>
        <tissue evidence="1">Whole body</tissue>
    </source>
</reference>
<organism evidence="1 2">
    <name type="scientific">Euroglyphus maynei</name>
    <name type="common">Mayne's house dust mite</name>
    <dbReference type="NCBI Taxonomy" id="6958"/>
    <lineage>
        <taxon>Eukaryota</taxon>
        <taxon>Metazoa</taxon>
        <taxon>Ecdysozoa</taxon>
        <taxon>Arthropoda</taxon>
        <taxon>Chelicerata</taxon>
        <taxon>Arachnida</taxon>
        <taxon>Acari</taxon>
        <taxon>Acariformes</taxon>
        <taxon>Sarcoptiformes</taxon>
        <taxon>Astigmata</taxon>
        <taxon>Psoroptidia</taxon>
        <taxon>Analgoidea</taxon>
        <taxon>Pyroglyphidae</taxon>
        <taxon>Pyroglyphinae</taxon>
        <taxon>Euroglyphus</taxon>
    </lineage>
</organism>
<dbReference type="AlphaFoldDB" id="A0A1Y3AW80"/>